<dbReference type="EC" id="2.6.1.51" evidence="11"/>
<evidence type="ECO:0000256" key="7">
    <source>
        <dbReference type="PIRSR" id="PIRSR000524-50"/>
    </source>
</evidence>
<evidence type="ECO:0000256" key="4">
    <source>
        <dbReference type="ARBA" id="ARBA00022679"/>
    </source>
</evidence>
<keyword evidence="11" id="KW-0670">Pyruvate</keyword>
<dbReference type="InterPro" id="IPR015421">
    <property type="entry name" value="PyrdxlP-dep_Trfase_major"/>
</dbReference>
<sequence length="379" mass="41049">MTEPLLLTPGPTPIQPDAQAALHKPMLGHMDPQVFELNARIQRNLRRMYGAAEGAFTALAAGTGSLGMEAGFANLLEPGDEIVVCTNGEFGERMAEMSERYGARVTRIYAEPGRAVDLEEVRAALASEPKLVAVVHGETSTGVINPAPEIARAAFGRTLVTVDAVTTAGMMEFCMDEWGVDYAYTGSQKCLSAPPGVAPIAVSARALEAVRARKTPVSLWYCDFEGMQAYWDRRQYHHTVPVQLHYALDAALQAALDEGLEARARRTITLNAAVAEALLPLGFSHFVENPRDRLPTVLALRLPAGLEDAPLRAALRERGISITGGLGATAGKIWRLGLMGEAARPEHYRRLFRELAVLLGARDLEERFEARLAGCALSH</sequence>
<evidence type="ECO:0000256" key="1">
    <source>
        <dbReference type="ARBA" id="ARBA00001933"/>
    </source>
</evidence>
<dbReference type="PROSITE" id="PS00595">
    <property type="entry name" value="AA_TRANSFER_CLASS_5"/>
    <property type="match status" value="1"/>
</dbReference>
<dbReference type="GO" id="GO:0019265">
    <property type="term" value="P:glycine biosynthetic process, by transamination of glyoxylate"/>
    <property type="evidence" value="ECO:0007669"/>
    <property type="project" value="TreeGrafter"/>
</dbReference>
<evidence type="ECO:0000256" key="8">
    <source>
        <dbReference type="RuleBase" id="RU004075"/>
    </source>
</evidence>
<evidence type="ECO:0000256" key="2">
    <source>
        <dbReference type="ARBA" id="ARBA00009236"/>
    </source>
</evidence>
<evidence type="ECO:0000313" key="12">
    <source>
        <dbReference type="Proteomes" id="UP000569951"/>
    </source>
</evidence>
<feature type="modified residue" description="N6-(pyridoxal phosphate)lysine" evidence="7">
    <location>
        <position position="189"/>
    </location>
</feature>
<dbReference type="InterPro" id="IPR000192">
    <property type="entry name" value="Aminotrans_V_dom"/>
</dbReference>
<dbReference type="EC" id="2.6.1.45" evidence="11"/>
<dbReference type="InterPro" id="IPR015422">
    <property type="entry name" value="PyrdxlP-dep_Trfase_small"/>
</dbReference>
<evidence type="ECO:0000256" key="3">
    <source>
        <dbReference type="ARBA" id="ARBA00022576"/>
    </source>
</evidence>
<comment type="caution">
    <text evidence="11">The sequence shown here is derived from an EMBL/GenBank/DDBJ whole genome shotgun (WGS) entry which is preliminary data.</text>
</comment>
<dbReference type="SUPFAM" id="SSF53383">
    <property type="entry name" value="PLP-dependent transferases"/>
    <property type="match status" value="1"/>
</dbReference>
<dbReference type="EMBL" id="JACHHG010000001">
    <property type="protein sequence ID" value="MBB6096730.1"/>
    <property type="molecule type" value="Genomic_DNA"/>
</dbReference>
<name>A0A841HX07_9DEIO</name>
<keyword evidence="4 11" id="KW-0808">Transferase</keyword>
<protein>
    <submittedName>
        <fullName evidence="11">Alanine-glyoxylate transaminase/serine-glyoxylate transaminase/serine-pyruvate transaminase</fullName>
        <ecNumber evidence="11">2.6.1.44</ecNumber>
        <ecNumber evidence="11">2.6.1.45</ecNumber>
        <ecNumber evidence="11">2.6.1.51</ecNumber>
    </submittedName>
</protein>
<dbReference type="PIRSF" id="PIRSF000524">
    <property type="entry name" value="SPT"/>
    <property type="match status" value="1"/>
</dbReference>
<keyword evidence="3 11" id="KW-0032">Aminotransferase</keyword>
<evidence type="ECO:0000256" key="9">
    <source>
        <dbReference type="RuleBase" id="RU004504"/>
    </source>
</evidence>
<dbReference type="AlphaFoldDB" id="A0A841HX07"/>
<evidence type="ECO:0000256" key="6">
    <source>
        <dbReference type="PIRSR" id="PIRSR000524-1"/>
    </source>
</evidence>
<dbReference type="GO" id="GO:0050281">
    <property type="term" value="F:L-serine-glyoxylate transaminase activity"/>
    <property type="evidence" value="ECO:0007669"/>
    <property type="project" value="UniProtKB-EC"/>
</dbReference>
<comment type="similarity">
    <text evidence="2 8">Belongs to the class-V pyridoxal-phosphate-dependent aminotransferase family.</text>
</comment>
<comment type="cofactor">
    <cofactor evidence="1 7 9">
        <name>pyridoxal 5'-phosphate</name>
        <dbReference type="ChEBI" id="CHEBI:597326"/>
    </cofactor>
</comment>
<feature type="binding site" evidence="6">
    <location>
        <position position="335"/>
    </location>
    <ligand>
        <name>substrate</name>
    </ligand>
</feature>
<dbReference type="GO" id="GO:0008453">
    <property type="term" value="F:alanine-glyoxylate transaminase activity"/>
    <property type="evidence" value="ECO:0007669"/>
    <property type="project" value="UniProtKB-EC"/>
</dbReference>
<evidence type="ECO:0000313" key="11">
    <source>
        <dbReference type="EMBL" id="MBB6096730.1"/>
    </source>
</evidence>
<organism evidence="11 12">
    <name type="scientific">Deinobacterium chartae</name>
    <dbReference type="NCBI Taxonomy" id="521158"/>
    <lineage>
        <taxon>Bacteria</taxon>
        <taxon>Thermotogati</taxon>
        <taxon>Deinococcota</taxon>
        <taxon>Deinococci</taxon>
        <taxon>Deinococcales</taxon>
        <taxon>Deinococcaceae</taxon>
        <taxon>Deinobacterium</taxon>
    </lineage>
</organism>
<evidence type="ECO:0000259" key="10">
    <source>
        <dbReference type="Pfam" id="PF00266"/>
    </source>
</evidence>
<dbReference type="EC" id="2.6.1.44" evidence="11"/>
<dbReference type="Gene3D" id="3.40.640.10">
    <property type="entry name" value="Type I PLP-dependent aspartate aminotransferase-like (Major domain)"/>
    <property type="match status" value="1"/>
</dbReference>
<gene>
    <name evidence="11" type="ORF">HNR42_000142</name>
</gene>
<dbReference type="InterPro" id="IPR015424">
    <property type="entry name" value="PyrdxlP-dep_Trfase"/>
</dbReference>
<dbReference type="InterPro" id="IPR024169">
    <property type="entry name" value="SP_NH2Trfase/AEP_transaminase"/>
</dbReference>
<keyword evidence="12" id="KW-1185">Reference proteome</keyword>
<dbReference type="FunFam" id="3.40.640.10:FF:000027">
    <property type="entry name" value="Serine--pyruvate aminotransferase, mitochondrial"/>
    <property type="match status" value="1"/>
</dbReference>
<dbReference type="RefSeq" id="WP_183983485.1">
    <property type="nucleotide sequence ID" value="NZ_JACHHG010000001.1"/>
</dbReference>
<accession>A0A841HX07</accession>
<dbReference type="Pfam" id="PF00266">
    <property type="entry name" value="Aminotran_5"/>
    <property type="match status" value="1"/>
</dbReference>
<proteinExistence type="inferred from homology"/>
<dbReference type="Proteomes" id="UP000569951">
    <property type="component" value="Unassembled WGS sequence"/>
</dbReference>
<dbReference type="PANTHER" id="PTHR21152:SF40">
    <property type="entry name" value="ALANINE--GLYOXYLATE AMINOTRANSFERASE"/>
    <property type="match status" value="1"/>
</dbReference>
<feature type="domain" description="Aminotransferase class V" evidence="10">
    <location>
        <begin position="26"/>
        <end position="326"/>
    </location>
</feature>
<dbReference type="PANTHER" id="PTHR21152">
    <property type="entry name" value="AMINOTRANSFERASE CLASS V"/>
    <property type="match status" value="1"/>
</dbReference>
<evidence type="ECO:0000256" key="5">
    <source>
        <dbReference type="ARBA" id="ARBA00022898"/>
    </source>
</evidence>
<dbReference type="GO" id="GO:0004760">
    <property type="term" value="F:L-serine-pyruvate transaminase activity"/>
    <property type="evidence" value="ECO:0007669"/>
    <property type="project" value="UniProtKB-EC"/>
</dbReference>
<reference evidence="11 12" key="1">
    <citation type="submission" date="2020-08" db="EMBL/GenBank/DDBJ databases">
        <title>Genomic Encyclopedia of Type Strains, Phase IV (KMG-IV): sequencing the most valuable type-strain genomes for metagenomic binning, comparative biology and taxonomic classification.</title>
        <authorList>
            <person name="Goeker M."/>
        </authorList>
    </citation>
    <scope>NUCLEOTIDE SEQUENCE [LARGE SCALE GENOMIC DNA]</scope>
    <source>
        <strain evidence="11 12">DSM 21458</strain>
    </source>
</reference>
<dbReference type="InterPro" id="IPR020578">
    <property type="entry name" value="Aminotrans_V_PyrdxlP_BS"/>
</dbReference>
<keyword evidence="5 7" id="KW-0663">Pyridoxal phosphate</keyword>
<dbReference type="Gene3D" id="3.90.1150.10">
    <property type="entry name" value="Aspartate Aminotransferase, domain 1"/>
    <property type="match status" value="1"/>
</dbReference>